<dbReference type="InterPro" id="IPR016195">
    <property type="entry name" value="Pol/histidinol_Pase-like"/>
</dbReference>
<evidence type="ECO:0000256" key="5">
    <source>
        <dbReference type="ARBA" id="ARBA00022801"/>
    </source>
</evidence>
<keyword evidence="6 8" id="KW-0368">Histidine biosynthesis</keyword>
<dbReference type="PANTHER" id="PTHR21039">
    <property type="entry name" value="HISTIDINOL PHOSPHATASE-RELATED"/>
    <property type="match status" value="1"/>
</dbReference>
<evidence type="ECO:0000313" key="10">
    <source>
        <dbReference type="EMBL" id="KAF2180511.1"/>
    </source>
</evidence>
<comment type="pathway">
    <text evidence="1 8">Amino-acid biosynthesis; L-histidine biosynthesis; L-histidine from 5-phospho-alpha-D-ribose 1-diphosphate: step 8/9.</text>
</comment>
<accession>A0A6A6DM13</accession>
<dbReference type="GO" id="GO:0004401">
    <property type="term" value="F:histidinol-phosphatase activity"/>
    <property type="evidence" value="ECO:0007669"/>
    <property type="project" value="UniProtKB-UniRule"/>
</dbReference>
<dbReference type="Gene3D" id="3.20.20.140">
    <property type="entry name" value="Metal-dependent hydrolases"/>
    <property type="match status" value="1"/>
</dbReference>
<dbReference type="NCBIfam" id="TIGR01856">
    <property type="entry name" value="hisJ_fam"/>
    <property type="match status" value="1"/>
</dbReference>
<evidence type="ECO:0000313" key="11">
    <source>
        <dbReference type="Proteomes" id="UP000800200"/>
    </source>
</evidence>
<comment type="similarity">
    <text evidence="2 8">Belongs to the PHP hydrolase family. HisK subfamily.</text>
</comment>
<comment type="catalytic activity">
    <reaction evidence="7 8">
        <text>L-histidinol phosphate + H2O = L-histidinol + phosphate</text>
        <dbReference type="Rhea" id="RHEA:14465"/>
        <dbReference type="ChEBI" id="CHEBI:15377"/>
        <dbReference type="ChEBI" id="CHEBI:43474"/>
        <dbReference type="ChEBI" id="CHEBI:57699"/>
        <dbReference type="ChEBI" id="CHEBI:57980"/>
        <dbReference type="EC" id="3.1.3.15"/>
    </reaction>
</comment>
<reference evidence="10" key="1">
    <citation type="journal article" date="2020" name="Stud. Mycol.">
        <title>101 Dothideomycetes genomes: a test case for predicting lifestyles and emergence of pathogens.</title>
        <authorList>
            <person name="Haridas S."/>
            <person name="Albert R."/>
            <person name="Binder M."/>
            <person name="Bloem J."/>
            <person name="Labutti K."/>
            <person name="Salamov A."/>
            <person name="Andreopoulos B."/>
            <person name="Baker S."/>
            <person name="Barry K."/>
            <person name="Bills G."/>
            <person name="Bluhm B."/>
            <person name="Cannon C."/>
            <person name="Castanera R."/>
            <person name="Culley D."/>
            <person name="Daum C."/>
            <person name="Ezra D."/>
            <person name="Gonzalez J."/>
            <person name="Henrissat B."/>
            <person name="Kuo A."/>
            <person name="Liang C."/>
            <person name="Lipzen A."/>
            <person name="Lutzoni F."/>
            <person name="Magnuson J."/>
            <person name="Mondo S."/>
            <person name="Nolan M."/>
            <person name="Ohm R."/>
            <person name="Pangilinan J."/>
            <person name="Park H.-J."/>
            <person name="Ramirez L."/>
            <person name="Alfaro M."/>
            <person name="Sun H."/>
            <person name="Tritt A."/>
            <person name="Yoshinaga Y."/>
            <person name="Zwiers L.-H."/>
            <person name="Turgeon B."/>
            <person name="Goodwin S."/>
            <person name="Spatafora J."/>
            <person name="Crous P."/>
            <person name="Grigoriev I."/>
        </authorList>
    </citation>
    <scope>NUCLEOTIDE SEQUENCE</scope>
    <source>
        <strain evidence="10">CBS 207.26</strain>
    </source>
</reference>
<proteinExistence type="inferred from homology"/>
<dbReference type="CDD" id="cd12110">
    <property type="entry name" value="PHP_HisPPase_Hisj_like"/>
    <property type="match status" value="1"/>
</dbReference>
<dbReference type="SUPFAM" id="SSF89550">
    <property type="entry name" value="PHP domain-like"/>
    <property type="match status" value="1"/>
</dbReference>
<dbReference type="AlphaFoldDB" id="A0A6A6DM13"/>
<dbReference type="UniPathway" id="UPA00031">
    <property type="reaction ID" value="UER00013"/>
</dbReference>
<gene>
    <name evidence="10" type="ORF">K469DRAFT_714481</name>
</gene>
<dbReference type="GO" id="GO:0000105">
    <property type="term" value="P:L-histidine biosynthetic process"/>
    <property type="evidence" value="ECO:0007669"/>
    <property type="project" value="UniProtKB-UniRule"/>
</dbReference>
<evidence type="ECO:0000256" key="4">
    <source>
        <dbReference type="ARBA" id="ARBA00022605"/>
    </source>
</evidence>
<dbReference type="PANTHER" id="PTHR21039:SF0">
    <property type="entry name" value="HISTIDINOL-PHOSPHATASE"/>
    <property type="match status" value="1"/>
</dbReference>
<evidence type="ECO:0000256" key="6">
    <source>
        <dbReference type="ARBA" id="ARBA00023102"/>
    </source>
</evidence>
<evidence type="ECO:0000256" key="1">
    <source>
        <dbReference type="ARBA" id="ARBA00004970"/>
    </source>
</evidence>
<dbReference type="EC" id="3.1.3.15" evidence="3 8"/>
<evidence type="ECO:0000256" key="3">
    <source>
        <dbReference type="ARBA" id="ARBA00013085"/>
    </source>
</evidence>
<dbReference type="GO" id="GO:0005737">
    <property type="term" value="C:cytoplasm"/>
    <property type="evidence" value="ECO:0007669"/>
    <property type="project" value="TreeGrafter"/>
</dbReference>
<evidence type="ECO:0000256" key="7">
    <source>
        <dbReference type="ARBA" id="ARBA00049158"/>
    </source>
</evidence>
<protein>
    <recommendedName>
        <fullName evidence="3 8">Histidinol-phosphatase</fullName>
        <shortName evidence="8">HolPase</shortName>
        <ecNumber evidence="3 8">3.1.3.15</ecNumber>
    </recommendedName>
</protein>
<dbReference type="EMBL" id="ML994657">
    <property type="protein sequence ID" value="KAF2180511.1"/>
    <property type="molecule type" value="Genomic_DNA"/>
</dbReference>
<name>A0A6A6DM13_9PEZI</name>
<dbReference type="FunFam" id="3.20.20.140:FF:000059">
    <property type="entry name" value="Histidinol-phosphatase"/>
    <property type="match status" value="1"/>
</dbReference>
<dbReference type="OrthoDB" id="5957391at2759"/>
<dbReference type="Pfam" id="PF02811">
    <property type="entry name" value="PHP"/>
    <property type="match status" value="1"/>
</dbReference>
<evidence type="ECO:0000256" key="8">
    <source>
        <dbReference type="RuleBase" id="RU366003"/>
    </source>
</evidence>
<evidence type="ECO:0000256" key="2">
    <source>
        <dbReference type="ARBA" id="ARBA00009152"/>
    </source>
</evidence>
<feature type="domain" description="PHP" evidence="9">
    <location>
        <begin position="5"/>
        <end position="214"/>
    </location>
</feature>
<evidence type="ECO:0000259" key="9">
    <source>
        <dbReference type="Pfam" id="PF02811"/>
    </source>
</evidence>
<organism evidence="10 11">
    <name type="scientific">Zopfia rhizophila CBS 207.26</name>
    <dbReference type="NCBI Taxonomy" id="1314779"/>
    <lineage>
        <taxon>Eukaryota</taxon>
        <taxon>Fungi</taxon>
        <taxon>Dikarya</taxon>
        <taxon>Ascomycota</taxon>
        <taxon>Pezizomycotina</taxon>
        <taxon>Dothideomycetes</taxon>
        <taxon>Dothideomycetes incertae sedis</taxon>
        <taxon>Zopfiaceae</taxon>
        <taxon>Zopfia</taxon>
    </lineage>
</organism>
<dbReference type="Proteomes" id="UP000800200">
    <property type="component" value="Unassembled WGS sequence"/>
</dbReference>
<keyword evidence="4 8" id="KW-0028">Amino-acid biosynthesis</keyword>
<keyword evidence="5 8" id="KW-0378">Hydrolase</keyword>
<sequence>MPYSHHSHSGQFCCHAKNTLEEMVQTAIAKGFHIYSLTEHMPRYKEDFYPEEQEAFYTEEGLVKLLDDFTVEATRLRDTHSSKIRILIGFETEWIRPSTLPLIRNLLAKHTFDLFVGSVHHVHTIPIDFNKATYEKARGKAGGTDERLFEDYFDSQYEMLQALKPPVVGHLDVIRLLSDEPDTGFNRYKGVWERIQRNLEYISSYGGILELNSSALRKGLAQPYPCLLICQVFLRMGGRFTMSDDSHSTDQVGTNYGRLLDFIQMAGIERIHYADHDAQSQDSRFPRTGFSSIAVDELAQLPFWTANQ</sequence>
<keyword evidence="11" id="KW-1185">Reference proteome</keyword>
<dbReference type="InterPro" id="IPR010140">
    <property type="entry name" value="Histidinol_P_phosphatase_HisJ"/>
</dbReference>
<dbReference type="InterPro" id="IPR004013">
    <property type="entry name" value="PHP_dom"/>
</dbReference>